<feature type="compositionally biased region" description="Basic and acidic residues" evidence="1">
    <location>
        <begin position="9"/>
        <end position="22"/>
    </location>
</feature>
<feature type="compositionally biased region" description="Polar residues" evidence="1">
    <location>
        <begin position="673"/>
        <end position="686"/>
    </location>
</feature>
<comment type="caution">
    <text evidence="2">The sequence shown here is derived from an EMBL/GenBank/DDBJ whole genome shotgun (WGS) entry which is preliminary data.</text>
</comment>
<reference evidence="2" key="1">
    <citation type="submission" date="2023-02" db="EMBL/GenBank/DDBJ databases">
        <title>Identification and recombinant expression of a fungal hydrolase from Papiliotrema laurentii that hydrolyzes apple cutin and clears colloidal polyester polyurethane.</title>
        <authorList>
            <consortium name="DOE Joint Genome Institute"/>
            <person name="Roman V.A."/>
            <person name="Bojanowski C."/>
            <person name="Crable B.R."/>
            <person name="Wagner D.N."/>
            <person name="Hung C.S."/>
            <person name="Nadeau L.J."/>
            <person name="Schratz L."/>
            <person name="Haridas S."/>
            <person name="Pangilinan J."/>
            <person name="Lipzen A."/>
            <person name="Na H."/>
            <person name="Yan M."/>
            <person name="Ng V."/>
            <person name="Grigoriev I.V."/>
            <person name="Spatafora J.W."/>
            <person name="Barlow D."/>
            <person name="Biffinger J."/>
            <person name="Kelley-Loughnane N."/>
            <person name="Varaljay V.A."/>
            <person name="Crookes-Goodson W.J."/>
        </authorList>
    </citation>
    <scope>NUCLEOTIDE SEQUENCE</scope>
    <source>
        <strain evidence="2">5307AH</strain>
    </source>
</reference>
<feature type="region of interest" description="Disordered" evidence="1">
    <location>
        <begin position="655"/>
        <end position="747"/>
    </location>
</feature>
<feature type="region of interest" description="Disordered" evidence="1">
    <location>
        <begin position="1"/>
        <end position="83"/>
    </location>
</feature>
<feature type="compositionally biased region" description="Polar residues" evidence="1">
    <location>
        <begin position="28"/>
        <end position="40"/>
    </location>
</feature>
<proteinExistence type="predicted"/>
<feature type="compositionally biased region" description="Basic and acidic residues" evidence="1">
    <location>
        <begin position="691"/>
        <end position="702"/>
    </location>
</feature>
<feature type="compositionally biased region" description="Polar residues" evidence="1">
    <location>
        <begin position="216"/>
        <end position="225"/>
    </location>
</feature>
<evidence type="ECO:0000313" key="3">
    <source>
        <dbReference type="Proteomes" id="UP001182556"/>
    </source>
</evidence>
<sequence length="836" mass="89899">MMKRLFVKARPEDSPSRPDSVTREPVTTLPSAQILGSSGQPLAHGLETSSTAPSMFPHRRASDIGPMGEQPSTDPLDTCSPPRDLPGYTSTTQPITIGSRSIQPIMIPARVPIPTYDDAISPSSCSFQGSPIATPYRASSFTSTSLGTEANQLLRDAFAASPSSFREAVFEDDDEDDPLVPRLYRTPPTSNPVPLSARRHTMPQMPRPLTPPDSVESGSSHSGTLQLDLGEVTEGPGIDTTQIPLDLPPPPEQPPGYSAHLASDELRLISTVHLDQNHPAAVTFSQMTSALLSPIQSPVSLPPTSTSTSPEIIGGKKCRMIIKTPVEHVNANGTGPAFVRIARGGKIEGTIEIGNADHVTALEIAIMGYVSTSFYIRGQYTLIDTMPLARRQLPLFPKPPSTETPAASTTSPSPAPSTSTNGTTAASPIPTPADTPPISSTAEPGVVYANANPKTVVVGKDTFLAPNQTFSFSLDMPTHHCRQNQLDLPPSAQIFQVGMQAGVEYVLRLKMSRKGWRMSEHLGLPIIYEPRAYVSPRRLRVLTTNDALNPGWRTIRLNGGKPIKPADGPEPGADAPTVDVNFLLPSPPILFVPDGQAPPPIPFHLHFHSSAILPLSTFSDPKECTFTIRLMRVATMMIGCEKEVRRMEIPSTVEIWQEGGPRMTLGEPEPPVRTSNSRRPSSSGNATGSGGERRRSFTDRRPSFLKRKTSMSASPADNEHGLVRQISNAPGEPSISEEQARQAAEPPSILTPLSLEATDVHLLGQLTIKTPDNGTLHVKNLTQSFMTPEVGISYLIEVGLRPKTGAVKEAFGHVWGGGIVEVVLDHRHQAHSPTQA</sequence>
<feature type="region of interest" description="Disordered" evidence="1">
    <location>
        <begin position="393"/>
        <end position="441"/>
    </location>
</feature>
<evidence type="ECO:0000256" key="1">
    <source>
        <dbReference type="SAM" id="MobiDB-lite"/>
    </source>
</evidence>
<name>A0AAD9L781_PAPLA</name>
<gene>
    <name evidence="2" type="ORF">DB88DRAFT_488005</name>
</gene>
<evidence type="ECO:0000313" key="2">
    <source>
        <dbReference type="EMBL" id="KAK1925119.1"/>
    </source>
</evidence>
<feature type="region of interest" description="Disordered" evidence="1">
    <location>
        <begin position="169"/>
        <end position="256"/>
    </location>
</feature>
<dbReference type="AlphaFoldDB" id="A0AAD9L781"/>
<feature type="compositionally biased region" description="Low complexity" evidence="1">
    <location>
        <begin position="403"/>
        <end position="428"/>
    </location>
</feature>
<protein>
    <submittedName>
        <fullName evidence="2">Uncharacterized protein</fullName>
    </submittedName>
</protein>
<organism evidence="2 3">
    <name type="scientific">Papiliotrema laurentii</name>
    <name type="common">Cryptococcus laurentii</name>
    <dbReference type="NCBI Taxonomy" id="5418"/>
    <lineage>
        <taxon>Eukaryota</taxon>
        <taxon>Fungi</taxon>
        <taxon>Dikarya</taxon>
        <taxon>Basidiomycota</taxon>
        <taxon>Agaricomycotina</taxon>
        <taxon>Tremellomycetes</taxon>
        <taxon>Tremellales</taxon>
        <taxon>Rhynchogastremaceae</taxon>
        <taxon>Papiliotrema</taxon>
    </lineage>
</organism>
<keyword evidence="3" id="KW-1185">Reference proteome</keyword>
<dbReference type="Proteomes" id="UP001182556">
    <property type="component" value="Unassembled WGS sequence"/>
</dbReference>
<dbReference type="EMBL" id="JAODAN010000004">
    <property type="protein sequence ID" value="KAK1925119.1"/>
    <property type="molecule type" value="Genomic_DNA"/>
</dbReference>
<accession>A0AAD9L781</accession>